<feature type="domain" description="HAMP" evidence="13">
    <location>
        <begin position="183"/>
        <end position="235"/>
    </location>
</feature>
<evidence type="ECO:0000259" key="11">
    <source>
        <dbReference type="PROSITE" id="PS50109"/>
    </source>
</evidence>
<dbReference type="InterPro" id="IPR003660">
    <property type="entry name" value="HAMP_dom"/>
</dbReference>
<dbReference type="Gene3D" id="1.10.287.130">
    <property type="match status" value="1"/>
</dbReference>
<dbReference type="InterPro" id="IPR035965">
    <property type="entry name" value="PAS-like_dom_sf"/>
</dbReference>
<keyword evidence="6" id="KW-0547">Nucleotide-binding</keyword>
<evidence type="ECO:0000256" key="1">
    <source>
        <dbReference type="ARBA" id="ARBA00000085"/>
    </source>
</evidence>
<dbReference type="GO" id="GO:0006355">
    <property type="term" value="P:regulation of DNA-templated transcription"/>
    <property type="evidence" value="ECO:0007669"/>
    <property type="project" value="InterPro"/>
</dbReference>
<keyword evidence="8" id="KW-0067">ATP-binding</keyword>
<evidence type="ECO:0000256" key="10">
    <source>
        <dbReference type="SAM" id="Phobius"/>
    </source>
</evidence>
<dbReference type="EC" id="2.7.13.3" evidence="3"/>
<keyword evidence="5" id="KW-0808">Transferase</keyword>
<dbReference type="PROSITE" id="PS50112">
    <property type="entry name" value="PAS"/>
    <property type="match status" value="1"/>
</dbReference>
<organism evidence="14 15">
    <name type="scientific">Desulfobulbus propionicus (strain ATCC 33891 / DSM 2032 / VKM B-1956 / 1pr3)</name>
    <dbReference type="NCBI Taxonomy" id="577650"/>
    <lineage>
        <taxon>Bacteria</taxon>
        <taxon>Pseudomonadati</taxon>
        <taxon>Thermodesulfobacteriota</taxon>
        <taxon>Desulfobulbia</taxon>
        <taxon>Desulfobulbales</taxon>
        <taxon>Desulfobulbaceae</taxon>
        <taxon>Desulfobulbus</taxon>
    </lineage>
</organism>
<dbReference type="SUPFAM" id="SSF55785">
    <property type="entry name" value="PYP-like sensor domain (PAS domain)"/>
    <property type="match status" value="1"/>
</dbReference>
<dbReference type="Pfam" id="PF02518">
    <property type="entry name" value="HATPase_c"/>
    <property type="match status" value="1"/>
</dbReference>
<dbReference type="SMART" id="SM00304">
    <property type="entry name" value="HAMP"/>
    <property type="match status" value="1"/>
</dbReference>
<evidence type="ECO:0000256" key="6">
    <source>
        <dbReference type="ARBA" id="ARBA00022741"/>
    </source>
</evidence>
<evidence type="ECO:0000313" key="14">
    <source>
        <dbReference type="EMBL" id="ADW16319.1"/>
    </source>
</evidence>
<evidence type="ECO:0000256" key="5">
    <source>
        <dbReference type="ARBA" id="ARBA00022679"/>
    </source>
</evidence>
<sequence>MKKPRLWHTAHGRLLLLAIGLEFLMLTLLVGNSLRLFHQAMSDQVQAQAQEISPVLIAALTAPLAQRDYATIQAILDESTVTDSLNYIVVVDRHGSRLTTDGFSAERPLPEASRTFSSSLLLTEGIYHVARHITYLQQPLGDLHFGLNLTRILTARKTLLIQGAGIAVVEIILSSLVLLLLGLWLARHMRSLTRASLVVADGNFSLQPLPEGEDDIGQLGRAFNLMSQAIQDRVNELTKAKEIAEASEIRLRTLTDSANDAIVMMNSQDVISYWNPAAERILGYPAEEALGQNIYRLLVPERYRTASERAVAKLTHGGRGKIVGRTYELFARKKDGSEFPISLSLSAVSLNSEWHALSIIRDISDIRKADELLAQKQHLLEQLNQSLQLRVKETVAELRSKDQMLISQGRQAAMGEMIGNIAHQWRQPLNTLSLLLTNIHYAHENDELTNEYMAECIATGNRLIQKMSSTINDFRDFFRPNKVKQPFSAERQIRLAIEMVAESFVHCRIEITLEIDQDCTLFGFPNEYSQVLLNLLNNARDAITGAKQEQGRIQVTLGVRQGQGVVSVQDNGGGIPEHVLDKIFEPYFSTKPMGTGIGLYMSKMIIEHNMQGRIEARNIVGGSELSVSVPLAEQAS</sequence>
<dbReference type="CDD" id="cd00075">
    <property type="entry name" value="HATPase"/>
    <property type="match status" value="1"/>
</dbReference>
<accession>A0A7U3YJ35</accession>
<keyword evidence="15" id="KW-1185">Reference proteome</keyword>
<dbReference type="SUPFAM" id="SSF158472">
    <property type="entry name" value="HAMP domain-like"/>
    <property type="match status" value="1"/>
</dbReference>
<dbReference type="InterPro" id="IPR000014">
    <property type="entry name" value="PAS"/>
</dbReference>
<evidence type="ECO:0000256" key="8">
    <source>
        <dbReference type="ARBA" id="ARBA00022840"/>
    </source>
</evidence>
<gene>
    <name evidence="14" type="ordered locus">Despr_0128</name>
</gene>
<reference evidence="14 15" key="1">
    <citation type="journal article" date="2011" name="Stand. Genomic Sci.">
        <title>Complete genome sequence of Desulfobulbus propionicus type strain (1pr3).</title>
        <authorList>
            <person name="Pagani I."/>
            <person name="Lapidus A."/>
            <person name="Nolan M."/>
            <person name="Lucas S."/>
            <person name="Hammon N."/>
            <person name="Deshpande S."/>
            <person name="Cheng J.F."/>
            <person name="Chertkov O."/>
            <person name="Davenport K."/>
            <person name="Tapia R."/>
            <person name="Han C."/>
            <person name="Goodwin L."/>
            <person name="Pitluck S."/>
            <person name="Liolios K."/>
            <person name="Mavromatis K."/>
            <person name="Ivanova N."/>
            <person name="Mikhailova N."/>
            <person name="Pati A."/>
            <person name="Chen A."/>
            <person name="Palaniappan K."/>
            <person name="Land M."/>
            <person name="Hauser L."/>
            <person name="Chang Y.J."/>
            <person name="Jeffries C.D."/>
            <person name="Detter J.C."/>
            <person name="Brambilla E."/>
            <person name="Kannan K.P."/>
            <person name="Djao O.D."/>
            <person name="Rohde M."/>
            <person name="Pukall R."/>
            <person name="Spring S."/>
            <person name="Goker M."/>
            <person name="Sikorski J."/>
            <person name="Woyke T."/>
            <person name="Bristow J."/>
            <person name="Eisen J.A."/>
            <person name="Markowitz V."/>
            <person name="Hugenholtz P."/>
            <person name="Kyrpides N.C."/>
            <person name="Klenk H.P."/>
        </authorList>
    </citation>
    <scope>NUCLEOTIDE SEQUENCE [LARGE SCALE GENOMIC DNA]</scope>
    <source>
        <strain evidence="15">ATCC 33891 / DSM 2032 / 1pr3</strain>
    </source>
</reference>
<evidence type="ECO:0000313" key="15">
    <source>
        <dbReference type="Proteomes" id="UP000006365"/>
    </source>
</evidence>
<dbReference type="PRINTS" id="PR00344">
    <property type="entry name" value="BCTRLSENSOR"/>
</dbReference>
<dbReference type="Gene3D" id="3.30.565.10">
    <property type="entry name" value="Histidine kinase-like ATPase, C-terminal domain"/>
    <property type="match status" value="1"/>
</dbReference>
<feature type="domain" description="PAS" evidence="12">
    <location>
        <begin position="247"/>
        <end position="318"/>
    </location>
</feature>
<dbReference type="RefSeq" id="WP_015722867.1">
    <property type="nucleotide sequence ID" value="NC_014972.1"/>
</dbReference>
<dbReference type="PANTHER" id="PTHR43065">
    <property type="entry name" value="SENSOR HISTIDINE KINASE"/>
    <property type="match status" value="1"/>
</dbReference>
<comment type="catalytic activity">
    <reaction evidence="1">
        <text>ATP + protein L-histidine = ADP + protein N-phospho-L-histidine.</text>
        <dbReference type="EC" id="2.7.13.3"/>
    </reaction>
</comment>
<dbReference type="Gene3D" id="3.30.450.20">
    <property type="entry name" value="PAS domain"/>
    <property type="match status" value="1"/>
</dbReference>
<dbReference type="InterPro" id="IPR013767">
    <property type="entry name" value="PAS_fold"/>
</dbReference>
<name>A0A7U3YJ35_DESPD</name>
<keyword evidence="10" id="KW-0812">Transmembrane</keyword>
<dbReference type="InterPro" id="IPR003661">
    <property type="entry name" value="HisK_dim/P_dom"/>
</dbReference>
<dbReference type="PROSITE" id="PS50109">
    <property type="entry name" value="HIS_KIN"/>
    <property type="match status" value="1"/>
</dbReference>
<dbReference type="Proteomes" id="UP000006365">
    <property type="component" value="Chromosome"/>
</dbReference>
<feature type="domain" description="Histidine kinase" evidence="11">
    <location>
        <begin position="420"/>
        <end position="633"/>
    </location>
</feature>
<evidence type="ECO:0000259" key="12">
    <source>
        <dbReference type="PROSITE" id="PS50112"/>
    </source>
</evidence>
<evidence type="ECO:0000256" key="9">
    <source>
        <dbReference type="ARBA" id="ARBA00023012"/>
    </source>
</evidence>
<dbReference type="CDD" id="cd06225">
    <property type="entry name" value="HAMP"/>
    <property type="match status" value="1"/>
</dbReference>
<evidence type="ECO:0000256" key="2">
    <source>
        <dbReference type="ARBA" id="ARBA00004370"/>
    </source>
</evidence>
<dbReference type="GO" id="GO:0000155">
    <property type="term" value="F:phosphorelay sensor kinase activity"/>
    <property type="evidence" value="ECO:0007669"/>
    <property type="project" value="InterPro"/>
</dbReference>
<dbReference type="InterPro" id="IPR036890">
    <property type="entry name" value="HATPase_C_sf"/>
</dbReference>
<dbReference type="Pfam" id="PF00989">
    <property type="entry name" value="PAS"/>
    <property type="match status" value="1"/>
</dbReference>
<dbReference type="InterPro" id="IPR005467">
    <property type="entry name" value="His_kinase_dom"/>
</dbReference>
<comment type="subcellular location">
    <subcellularLocation>
        <location evidence="2">Membrane</location>
    </subcellularLocation>
</comment>
<dbReference type="KEGG" id="dpr:Despr_0128"/>
<dbReference type="CDD" id="cd00130">
    <property type="entry name" value="PAS"/>
    <property type="match status" value="1"/>
</dbReference>
<dbReference type="SMART" id="SM00388">
    <property type="entry name" value="HisKA"/>
    <property type="match status" value="1"/>
</dbReference>
<dbReference type="InterPro" id="IPR003594">
    <property type="entry name" value="HATPase_dom"/>
</dbReference>
<evidence type="ECO:0000256" key="7">
    <source>
        <dbReference type="ARBA" id="ARBA00022777"/>
    </source>
</evidence>
<evidence type="ECO:0000256" key="4">
    <source>
        <dbReference type="ARBA" id="ARBA00022553"/>
    </source>
</evidence>
<dbReference type="PANTHER" id="PTHR43065:SF10">
    <property type="entry name" value="PEROXIDE STRESS-ACTIVATED HISTIDINE KINASE MAK3"/>
    <property type="match status" value="1"/>
</dbReference>
<dbReference type="InterPro" id="IPR036097">
    <property type="entry name" value="HisK_dim/P_sf"/>
</dbReference>
<proteinExistence type="predicted"/>
<dbReference type="Gene3D" id="6.10.340.10">
    <property type="match status" value="1"/>
</dbReference>
<dbReference type="SMART" id="SM00091">
    <property type="entry name" value="PAS"/>
    <property type="match status" value="1"/>
</dbReference>
<dbReference type="SUPFAM" id="SSF55874">
    <property type="entry name" value="ATPase domain of HSP90 chaperone/DNA topoisomerase II/histidine kinase"/>
    <property type="match status" value="1"/>
</dbReference>
<dbReference type="NCBIfam" id="TIGR00229">
    <property type="entry name" value="sensory_box"/>
    <property type="match status" value="1"/>
</dbReference>
<dbReference type="GO" id="GO:0016020">
    <property type="term" value="C:membrane"/>
    <property type="evidence" value="ECO:0007669"/>
    <property type="project" value="UniProtKB-SubCell"/>
</dbReference>
<dbReference type="Pfam" id="PF00672">
    <property type="entry name" value="HAMP"/>
    <property type="match status" value="1"/>
</dbReference>
<keyword evidence="7 14" id="KW-0418">Kinase</keyword>
<protein>
    <recommendedName>
        <fullName evidence="3">histidine kinase</fullName>
        <ecNumber evidence="3">2.7.13.3</ecNumber>
    </recommendedName>
</protein>
<keyword evidence="4" id="KW-0597">Phosphoprotein</keyword>
<dbReference type="EMBL" id="CP002364">
    <property type="protein sequence ID" value="ADW16319.1"/>
    <property type="molecule type" value="Genomic_DNA"/>
</dbReference>
<dbReference type="SUPFAM" id="SSF47384">
    <property type="entry name" value="Homodimeric domain of signal transducing histidine kinase"/>
    <property type="match status" value="1"/>
</dbReference>
<dbReference type="PROSITE" id="PS50885">
    <property type="entry name" value="HAMP"/>
    <property type="match status" value="1"/>
</dbReference>
<keyword evidence="10" id="KW-1133">Transmembrane helix</keyword>
<dbReference type="SMART" id="SM00387">
    <property type="entry name" value="HATPase_c"/>
    <property type="match status" value="1"/>
</dbReference>
<keyword evidence="10" id="KW-0472">Membrane</keyword>
<keyword evidence="9" id="KW-0902">Two-component regulatory system</keyword>
<dbReference type="AlphaFoldDB" id="A0A7U3YJ35"/>
<evidence type="ECO:0000256" key="3">
    <source>
        <dbReference type="ARBA" id="ARBA00012438"/>
    </source>
</evidence>
<feature type="transmembrane region" description="Helical" evidence="10">
    <location>
        <begin position="159"/>
        <end position="186"/>
    </location>
</feature>
<dbReference type="GO" id="GO:0005524">
    <property type="term" value="F:ATP binding"/>
    <property type="evidence" value="ECO:0007669"/>
    <property type="project" value="UniProtKB-KW"/>
</dbReference>
<evidence type="ECO:0000259" key="13">
    <source>
        <dbReference type="PROSITE" id="PS50885"/>
    </source>
</evidence>
<dbReference type="InterPro" id="IPR004358">
    <property type="entry name" value="Sig_transdc_His_kin-like_C"/>
</dbReference>